<protein>
    <submittedName>
        <fullName evidence="1">Uncharacterized protein</fullName>
    </submittedName>
</protein>
<sequence length="68" mass="7196">MQIYLLLTSDLSFLHQPTELRQRDPLLFLFTPAAATSASAAVPSASVTAKASTETCLLPLSAVVTCES</sequence>
<organism evidence="1 2">
    <name type="scientific">Stephania japonica</name>
    <dbReference type="NCBI Taxonomy" id="461633"/>
    <lineage>
        <taxon>Eukaryota</taxon>
        <taxon>Viridiplantae</taxon>
        <taxon>Streptophyta</taxon>
        <taxon>Embryophyta</taxon>
        <taxon>Tracheophyta</taxon>
        <taxon>Spermatophyta</taxon>
        <taxon>Magnoliopsida</taxon>
        <taxon>Ranunculales</taxon>
        <taxon>Menispermaceae</taxon>
        <taxon>Menispermoideae</taxon>
        <taxon>Cissampelideae</taxon>
        <taxon>Stephania</taxon>
    </lineage>
</organism>
<dbReference type="AlphaFoldDB" id="A0AAP0JB94"/>
<name>A0AAP0JB94_9MAGN</name>
<keyword evidence="2" id="KW-1185">Reference proteome</keyword>
<reference evidence="1 2" key="1">
    <citation type="submission" date="2024-01" db="EMBL/GenBank/DDBJ databases">
        <title>Genome assemblies of Stephania.</title>
        <authorList>
            <person name="Yang L."/>
        </authorList>
    </citation>
    <scope>NUCLEOTIDE SEQUENCE [LARGE SCALE GENOMIC DNA]</scope>
    <source>
        <strain evidence="1">QJT</strain>
        <tissue evidence="1">Leaf</tissue>
    </source>
</reference>
<comment type="caution">
    <text evidence="1">The sequence shown here is derived from an EMBL/GenBank/DDBJ whole genome shotgun (WGS) entry which is preliminary data.</text>
</comment>
<accession>A0AAP0JB94</accession>
<gene>
    <name evidence="1" type="ORF">Sjap_010872</name>
</gene>
<proteinExistence type="predicted"/>
<dbReference type="EMBL" id="JBBNAE010000004">
    <property type="protein sequence ID" value="KAK9130385.1"/>
    <property type="molecule type" value="Genomic_DNA"/>
</dbReference>
<evidence type="ECO:0000313" key="1">
    <source>
        <dbReference type="EMBL" id="KAK9130385.1"/>
    </source>
</evidence>
<dbReference type="Proteomes" id="UP001417504">
    <property type="component" value="Unassembled WGS sequence"/>
</dbReference>
<evidence type="ECO:0000313" key="2">
    <source>
        <dbReference type="Proteomes" id="UP001417504"/>
    </source>
</evidence>